<reference evidence="3 4" key="1">
    <citation type="submission" date="2016-07" db="EMBL/GenBank/DDBJ databases">
        <title>Genome analysis of Flavihumibacter stibioxidans YS-17.</title>
        <authorList>
            <person name="Shi K."/>
            <person name="Han Y."/>
            <person name="Wang G."/>
        </authorList>
    </citation>
    <scope>NUCLEOTIDE SEQUENCE [LARGE SCALE GENOMIC DNA]</scope>
    <source>
        <strain evidence="3 4">YS-17</strain>
    </source>
</reference>
<evidence type="ECO:0000256" key="2">
    <source>
        <dbReference type="SAM" id="SignalP"/>
    </source>
</evidence>
<feature type="region of interest" description="Disordered" evidence="1">
    <location>
        <begin position="26"/>
        <end position="50"/>
    </location>
</feature>
<proteinExistence type="predicted"/>
<sequence length="193" mass="21174">MKLNKMFLPALVVTFALFVTSCDNEKNEKDEKDEATETMQQEKTETDKKDTALATTTVLPAGEMPLQNLPVGIKKFIEINYNGYAMTKAVSDPLCQGGDAIDVAVTKSGAPNLSLIFKPDGSFVQQEEDVPMKTAPDKVRDAITAKYADYKAGEQIEKLQLADKTVQYLVDLTKGTTTKEVIFSKEGAIVCDH</sequence>
<accession>A0ABR7M3W0</accession>
<keyword evidence="2" id="KW-0732">Signal</keyword>
<protein>
    <recommendedName>
        <fullName evidence="5">Beta-lactamase-inhibitor-like PepSY-like domain-containing protein</fullName>
    </recommendedName>
</protein>
<dbReference type="SUPFAM" id="SSF160574">
    <property type="entry name" value="BT0923-like"/>
    <property type="match status" value="1"/>
</dbReference>
<feature type="signal peptide" evidence="2">
    <location>
        <begin position="1"/>
        <end position="21"/>
    </location>
</feature>
<gene>
    <name evidence="3" type="ORF">BC349_01675</name>
</gene>
<dbReference type="Proteomes" id="UP000765802">
    <property type="component" value="Unassembled WGS sequence"/>
</dbReference>
<dbReference type="EMBL" id="MBUA01000001">
    <property type="protein sequence ID" value="MBC6489662.1"/>
    <property type="molecule type" value="Genomic_DNA"/>
</dbReference>
<evidence type="ECO:0000256" key="1">
    <source>
        <dbReference type="SAM" id="MobiDB-lite"/>
    </source>
</evidence>
<dbReference type="Gene3D" id="3.10.450.360">
    <property type="match status" value="1"/>
</dbReference>
<feature type="chain" id="PRO_5045046438" description="Beta-lactamase-inhibitor-like PepSY-like domain-containing protein" evidence="2">
    <location>
        <begin position="22"/>
        <end position="193"/>
    </location>
</feature>
<dbReference type="PROSITE" id="PS51257">
    <property type="entry name" value="PROKAR_LIPOPROTEIN"/>
    <property type="match status" value="1"/>
</dbReference>
<dbReference type="RefSeq" id="WP_187255018.1">
    <property type="nucleotide sequence ID" value="NZ_JBHULF010000006.1"/>
</dbReference>
<feature type="compositionally biased region" description="Basic and acidic residues" evidence="1">
    <location>
        <begin position="40"/>
        <end position="50"/>
    </location>
</feature>
<organism evidence="3 4">
    <name type="scientific">Flavihumibacter stibioxidans</name>
    <dbReference type="NCBI Taxonomy" id="1834163"/>
    <lineage>
        <taxon>Bacteria</taxon>
        <taxon>Pseudomonadati</taxon>
        <taxon>Bacteroidota</taxon>
        <taxon>Chitinophagia</taxon>
        <taxon>Chitinophagales</taxon>
        <taxon>Chitinophagaceae</taxon>
        <taxon>Flavihumibacter</taxon>
    </lineage>
</organism>
<evidence type="ECO:0008006" key="5">
    <source>
        <dbReference type="Google" id="ProtNLM"/>
    </source>
</evidence>
<evidence type="ECO:0000313" key="4">
    <source>
        <dbReference type="Proteomes" id="UP000765802"/>
    </source>
</evidence>
<comment type="caution">
    <text evidence="3">The sequence shown here is derived from an EMBL/GenBank/DDBJ whole genome shotgun (WGS) entry which is preliminary data.</text>
</comment>
<evidence type="ECO:0000313" key="3">
    <source>
        <dbReference type="EMBL" id="MBC6489662.1"/>
    </source>
</evidence>
<keyword evidence="4" id="KW-1185">Reference proteome</keyword>
<name>A0ABR7M3W0_9BACT</name>